<feature type="signal peptide" evidence="1">
    <location>
        <begin position="1"/>
        <end position="26"/>
    </location>
</feature>
<sequence length="209" mass="23263">MIQVGSFTARMAVILSSLNLFLACSSLKSESLSVIGRLLRSAQPQSIFLRSLVIYTPAHACKPDPDQTHLPKTGNGDWDSLWDGDEDEECPRLGPTLLPTLTLLQWEYSMTGLFLAISTYPLACWKVQSCNQRSGCSGFLIKSSYTNKPCNVSQNLACDPTYKWEIVRMIRSLKEELISSISTSNVVRADRKEKFTDQCEASEILSLVS</sequence>
<protein>
    <submittedName>
        <fullName evidence="2">Uncharacterized protein</fullName>
    </submittedName>
</protein>
<proteinExistence type="predicted"/>
<evidence type="ECO:0000256" key="1">
    <source>
        <dbReference type="SAM" id="SignalP"/>
    </source>
</evidence>
<accession>A0A9I9EIX3</accession>
<dbReference type="Gramene" id="MELO3C034036.2.1">
    <property type="protein sequence ID" value="MELO3C034036.2.1"/>
    <property type="gene ID" value="MELO3C034036.2"/>
</dbReference>
<reference evidence="2" key="1">
    <citation type="submission" date="2023-03" db="UniProtKB">
        <authorList>
            <consortium name="EnsemblPlants"/>
        </authorList>
    </citation>
    <scope>IDENTIFICATION</scope>
</reference>
<keyword evidence="1" id="KW-0732">Signal</keyword>
<feature type="chain" id="PRO_5039931302" evidence="1">
    <location>
        <begin position="27"/>
        <end position="209"/>
    </location>
</feature>
<name>A0A9I9EIX3_CUCME</name>
<evidence type="ECO:0000313" key="2">
    <source>
        <dbReference type="EnsemblPlants" id="MELO3C034036.2.1"/>
    </source>
</evidence>
<dbReference type="AlphaFoldDB" id="A0A9I9EIX3"/>
<organism evidence="2">
    <name type="scientific">Cucumis melo</name>
    <name type="common">Muskmelon</name>
    <dbReference type="NCBI Taxonomy" id="3656"/>
    <lineage>
        <taxon>Eukaryota</taxon>
        <taxon>Viridiplantae</taxon>
        <taxon>Streptophyta</taxon>
        <taxon>Embryophyta</taxon>
        <taxon>Tracheophyta</taxon>
        <taxon>Spermatophyta</taxon>
        <taxon>Magnoliopsida</taxon>
        <taxon>eudicotyledons</taxon>
        <taxon>Gunneridae</taxon>
        <taxon>Pentapetalae</taxon>
        <taxon>rosids</taxon>
        <taxon>fabids</taxon>
        <taxon>Cucurbitales</taxon>
        <taxon>Cucurbitaceae</taxon>
        <taxon>Benincaseae</taxon>
        <taxon>Cucumis</taxon>
    </lineage>
</organism>
<dbReference type="EnsemblPlants" id="MELO3C034036.2.1">
    <property type="protein sequence ID" value="MELO3C034036.2.1"/>
    <property type="gene ID" value="MELO3C034036.2"/>
</dbReference>